<reference evidence="2 3" key="1">
    <citation type="submission" date="2019-09" db="EMBL/GenBank/DDBJ databases">
        <authorList>
            <person name="Depoorter E."/>
        </authorList>
    </citation>
    <scope>NUCLEOTIDE SEQUENCE [LARGE SCALE GENOMIC DNA]</scope>
    <source>
        <strain evidence="2">LMG 24064</strain>
    </source>
</reference>
<organism evidence="2 3">
    <name type="scientific">Burkholderia latens</name>
    <dbReference type="NCBI Taxonomy" id="488446"/>
    <lineage>
        <taxon>Bacteria</taxon>
        <taxon>Pseudomonadati</taxon>
        <taxon>Pseudomonadota</taxon>
        <taxon>Betaproteobacteria</taxon>
        <taxon>Burkholderiales</taxon>
        <taxon>Burkholderiaceae</taxon>
        <taxon>Burkholderia</taxon>
        <taxon>Burkholderia cepacia complex</taxon>
    </lineage>
</organism>
<feature type="compositionally biased region" description="Basic and acidic residues" evidence="1">
    <location>
        <begin position="17"/>
        <end position="26"/>
    </location>
</feature>
<dbReference type="Proteomes" id="UP000494222">
    <property type="component" value="Unassembled WGS sequence"/>
</dbReference>
<name>A0A6P2L183_9BURK</name>
<dbReference type="AlphaFoldDB" id="A0A6P2L183"/>
<accession>A0A6P2L183</accession>
<gene>
    <name evidence="2" type="ORF">BLA24064_02809</name>
</gene>
<proteinExistence type="predicted"/>
<evidence type="ECO:0000313" key="2">
    <source>
        <dbReference type="EMBL" id="VWB60755.1"/>
    </source>
</evidence>
<evidence type="ECO:0000256" key="1">
    <source>
        <dbReference type="SAM" id="MobiDB-lite"/>
    </source>
</evidence>
<protein>
    <submittedName>
        <fullName evidence="2">Uncharacterized protein</fullName>
    </submittedName>
</protein>
<evidence type="ECO:0000313" key="3">
    <source>
        <dbReference type="Proteomes" id="UP000494222"/>
    </source>
</evidence>
<dbReference type="EMBL" id="CABVPL010000017">
    <property type="protein sequence ID" value="VWB60755.1"/>
    <property type="molecule type" value="Genomic_DNA"/>
</dbReference>
<sequence length="54" mass="6015">MTRPGNGCRRGLRRRHHDETRFRTEDRRRGGVIAAVRAAVGTNVIASPPDAYLA</sequence>
<feature type="region of interest" description="Disordered" evidence="1">
    <location>
        <begin position="1"/>
        <end position="26"/>
    </location>
</feature>